<accession>A0A2I1HT87</accession>
<reference evidence="2 3" key="1">
    <citation type="submission" date="2015-10" db="EMBL/GenBank/DDBJ databases">
        <title>Genome analyses suggest a sexual origin of heterokaryosis in a supposedly ancient asexual fungus.</title>
        <authorList>
            <person name="Ropars J."/>
            <person name="Sedzielewska K."/>
            <person name="Noel J."/>
            <person name="Charron P."/>
            <person name="Farinelli L."/>
            <person name="Marton T."/>
            <person name="Kruger M."/>
            <person name="Pelin A."/>
            <person name="Brachmann A."/>
            <person name="Corradi N."/>
        </authorList>
    </citation>
    <scope>NUCLEOTIDE SEQUENCE [LARGE SCALE GENOMIC DNA]</scope>
    <source>
        <strain evidence="2 3">A4</strain>
    </source>
</reference>
<keyword evidence="3" id="KW-1185">Reference proteome</keyword>
<name>A0A2I1HT87_9GLOM</name>
<protein>
    <submittedName>
        <fullName evidence="2">Uncharacterized protein</fullName>
    </submittedName>
</protein>
<organism evidence="2 3">
    <name type="scientific">Rhizophagus irregularis</name>
    <dbReference type="NCBI Taxonomy" id="588596"/>
    <lineage>
        <taxon>Eukaryota</taxon>
        <taxon>Fungi</taxon>
        <taxon>Fungi incertae sedis</taxon>
        <taxon>Mucoromycota</taxon>
        <taxon>Glomeromycotina</taxon>
        <taxon>Glomeromycetes</taxon>
        <taxon>Glomerales</taxon>
        <taxon>Glomeraceae</taxon>
        <taxon>Rhizophagus</taxon>
    </lineage>
</organism>
<evidence type="ECO:0000313" key="2">
    <source>
        <dbReference type="EMBL" id="PKY62076.1"/>
    </source>
</evidence>
<evidence type="ECO:0000313" key="3">
    <source>
        <dbReference type="Proteomes" id="UP000234323"/>
    </source>
</evidence>
<keyword evidence="1" id="KW-0175">Coiled coil</keyword>
<proteinExistence type="predicted"/>
<feature type="coiled-coil region" evidence="1">
    <location>
        <begin position="363"/>
        <end position="394"/>
    </location>
</feature>
<gene>
    <name evidence="2" type="ORF">RhiirA4_487940</name>
</gene>
<dbReference type="EMBL" id="LLXI01006366">
    <property type="protein sequence ID" value="PKY62076.1"/>
    <property type="molecule type" value="Genomic_DNA"/>
</dbReference>
<comment type="caution">
    <text evidence="2">The sequence shown here is derived from an EMBL/GenBank/DDBJ whole genome shotgun (WGS) entry which is preliminary data.</text>
</comment>
<dbReference type="AlphaFoldDB" id="A0A2I1HT87"/>
<sequence>MRNLELIEEKIKYGALSYMRGSILEIVESFEFLDTDNQSKVSAVVLINKRGGIYAVRVVTYEEENDYVTIVLSSDYLCVDGSLETMEFVKGLFLKNNNSSSEEQVTQQIQSLVDNVNNLQNTIEQLEQELTNEKEHNQLLLQKIALEEDKRKLEAQLNEKNTEEEISNIRESLINTERKLVESKNELNSKQEEVVRMANQIEEIQKKEKESIPIKRLKTILEEDLAISFKNLKVYQNKETRFANSIPRAIINKIKISASDLGTISRGFNYVGGGLSTLGYAEIGGSLTLFGSTVDSTASEIEGLDKQKQEELVKLEGTCQELKKFYRNFSKSLIRPKKMDETISSFLELVNELQKSISADAKQKEINKKFEVLKEKGEEVENDLKKVIKNLEVETDSTKVGSSKTNQELENDNQSELQAIIIDKSRDYGSIN</sequence>
<dbReference type="Proteomes" id="UP000234323">
    <property type="component" value="Unassembled WGS sequence"/>
</dbReference>
<evidence type="ECO:0000256" key="1">
    <source>
        <dbReference type="SAM" id="Coils"/>
    </source>
</evidence>
<feature type="coiled-coil region" evidence="1">
    <location>
        <begin position="102"/>
        <end position="210"/>
    </location>
</feature>